<comment type="caution">
    <text evidence="8">The sequence shown here is derived from an EMBL/GenBank/DDBJ whole genome shotgun (WGS) entry which is preliminary data.</text>
</comment>
<evidence type="ECO:0000256" key="4">
    <source>
        <dbReference type="PROSITE-ProRule" id="PRU00108"/>
    </source>
</evidence>
<reference evidence="8" key="1">
    <citation type="submission" date="2023-06" db="EMBL/GenBank/DDBJ databases">
        <title>Reference genome for the Northern bat (Eptesicus nilssonii), a most northern bat species.</title>
        <authorList>
            <person name="Laine V.N."/>
            <person name="Pulliainen A.T."/>
            <person name="Lilley T.M."/>
        </authorList>
    </citation>
    <scope>NUCLEOTIDE SEQUENCE</scope>
    <source>
        <strain evidence="8">BLF_Eptnil</strain>
        <tissue evidence="8">Kidney</tissue>
    </source>
</reference>
<feature type="region of interest" description="Disordered" evidence="6">
    <location>
        <begin position="1"/>
        <end position="24"/>
    </location>
</feature>
<gene>
    <name evidence="8" type="ORF">QTO34_019559</name>
</gene>
<dbReference type="Pfam" id="PF00046">
    <property type="entry name" value="Homeodomain"/>
    <property type="match status" value="1"/>
</dbReference>
<feature type="DNA-binding region" description="Homeobox" evidence="4">
    <location>
        <begin position="16"/>
        <end position="75"/>
    </location>
</feature>
<protein>
    <recommendedName>
        <fullName evidence="7">Homeobox domain-containing protein</fullName>
    </recommendedName>
</protein>
<name>A0AA40HXX9_CNENI</name>
<dbReference type="PANTHER" id="PTHR24327">
    <property type="entry name" value="HOMEOBOX PROTEIN"/>
    <property type="match status" value="1"/>
</dbReference>
<sequence>MEKSRPLQGSLPNSGSRQPWSRFSQEELQELENFFKSNRYPTYTEILDLATSLNRQLDQVQLWFKNRQAKEAKLLKQSRLQGPEANTAPQDPGSWPPHPLPGPQPGLQPAPPLEPRPPPPPAPVPRPPPAPVPRPPPPFEPRPRPPPAPRPAPAGLVSLEYSEDPEFLEEPEDPEFCEDPEDPESWEDAEDKFLEDPEFWEDP</sequence>
<proteinExistence type="predicted"/>
<evidence type="ECO:0000256" key="5">
    <source>
        <dbReference type="RuleBase" id="RU000682"/>
    </source>
</evidence>
<dbReference type="EMBL" id="JAULJE010000009">
    <property type="protein sequence ID" value="KAK1338892.1"/>
    <property type="molecule type" value="Genomic_DNA"/>
</dbReference>
<dbReference type="PROSITE" id="PS50071">
    <property type="entry name" value="HOMEOBOX_2"/>
    <property type="match status" value="1"/>
</dbReference>
<dbReference type="Gene3D" id="1.10.10.60">
    <property type="entry name" value="Homeodomain-like"/>
    <property type="match status" value="1"/>
</dbReference>
<dbReference type="InterPro" id="IPR001356">
    <property type="entry name" value="HD"/>
</dbReference>
<evidence type="ECO:0000259" key="7">
    <source>
        <dbReference type="PROSITE" id="PS50071"/>
    </source>
</evidence>
<dbReference type="GO" id="GO:0000978">
    <property type="term" value="F:RNA polymerase II cis-regulatory region sequence-specific DNA binding"/>
    <property type="evidence" value="ECO:0007669"/>
    <property type="project" value="TreeGrafter"/>
</dbReference>
<dbReference type="PANTHER" id="PTHR24327:SF41">
    <property type="entry name" value="BRAIN-SPECIFIC HOMEOBOX PROTEIN"/>
    <property type="match status" value="1"/>
</dbReference>
<dbReference type="CDD" id="cd00086">
    <property type="entry name" value="homeodomain"/>
    <property type="match status" value="1"/>
</dbReference>
<dbReference type="SUPFAM" id="SSF46689">
    <property type="entry name" value="Homeodomain-like"/>
    <property type="match status" value="1"/>
</dbReference>
<evidence type="ECO:0000256" key="2">
    <source>
        <dbReference type="ARBA" id="ARBA00023155"/>
    </source>
</evidence>
<keyword evidence="1 4" id="KW-0238">DNA-binding</keyword>
<dbReference type="GO" id="GO:0000981">
    <property type="term" value="F:DNA-binding transcription factor activity, RNA polymerase II-specific"/>
    <property type="evidence" value="ECO:0007669"/>
    <property type="project" value="TreeGrafter"/>
</dbReference>
<feature type="compositionally biased region" description="Pro residues" evidence="6">
    <location>
        <begin position="94"/>
        <end position="152"/>
    </location>
</feature>
<keyword evidence="2 4" id="KW-0371">Homeobox</keyword>
<organism evidence="8 9">
    <name type="scientific">Cnephaeus nilssonii</name>
    <name type="common">Northern bat</name>
    <name type="synonym">Eptesicus nilssonii</name>
    <dbReference type="NCBI Taxonomy" id="3371016"/>
    <lineage>
        <taxon>Eukaryota</taxon>
        <taxon>Metazoa</taxon>
        <taxon>Chordata</taxon>
        <taxon>Craniata</taxon>
        <taxon>Vertebrata</taxon>
        <taxon>Euteleostomi</taxon>
        <taxon>Mammalia</taxon>
        <taxon>Eutheria</taxon>
        <taxon>Laurasiatheria</taxon>
        <taxon>Chiroptera</taxon>
        <taxon>Yangochiroptera</taxon>
        <taxon>Vespertilionidae</taxon>
        <taxon>Cnephaeus</taxon>
    </lineage>
</organism>
<dbReference type="InterPro" id="IPR050460">
    <property type="entry name" value="Distal-less_Homeobox_TF"/>
</dbReference>
<dbReference type="Proteomes" id="UP001177744">
    <property type="component" value="Unassembled WGS sequence"/>
</dbReference>
<feature type="compositionally biased region" description="Acidic residues" evidence="6">
    <location>
        <begin position="161"/>
        <end position="190"/>
    </location>
</feature>
<keyword evidence="3 4" id="KW-0539">Nucleus</keyword>
<comment type="subcellular location">
    <subcellularLocation>
        <location evidence="4 5">Nucleus</location>
    </subcellularLocation>
</comment>
<keyword evidence="9" id="KW-1185">Reference proteome</keyword>
<evidence type="ECO:0000256" key="3">
    <source>
        <dbReference type="ARBA" id="ARBA00023242"/>
    </source>
</evidence>
<dbReference type="InterPro" id="IPR009057">
    <property type="entry name" value="Homeodomain-like_sf"/>
</dbReference>
<dbReference type="SMART" id="SM00389">
    <property type="entry name" value="HOX"/>
    <property type="match status" value="1"/>
</dbReference>
<feature type="region of interest" description="Disordered" evidence="6">
    <location>
        <begin position="74"/>
        <end position="203"/>
    </location>
</feature>
<evidence type="ECO:0000313" key="8">
    <source>
        <dbReference type="EMBL" id="KAK1338892.1"/>
    </source>
</evidence>
<dbReference type="GO" id="GO:0005634">
    <property type="term" value="C:nucleus"/>
    <property type="evidence" value="ECO:0007669"/>
    <property type="project" value="UniProtKB-SubCell"/>
</dbReference>
<evidence type="ECO:0000313" key="9">
    <source>
        <dbReference type="Proteomes" id="UP001177744"/>
    </source>
</evidence>
<feature type="compositionally biased region" description="Polar residues" evidence="6">
    <location>
        <begin position="10"/>
        <end position="23"/>
    </location>
</feature>
<feature type="domain" description="Homeobox" evidence="7">
    <location>
        <begin position="14"/>
        <end position="74"/>
    </location>
</feature>
<evidence type="ECO:0000256" key="1">
    <source>
        <dbReference type="ARBA" id="ARBA00023125"/>
    </source>
</evidence>
<evidence type="ECO:0000256" key="6">
    <source>
        <dbReference type="SAM" id="MobiDB-lite"/>
    </source>
</evidence>
<accession>A0AA40HXX9</accession>
<dbReference type="AlphaFoldDB" id="A0AA40HXX9"/>